<comment type="cofactor">
    <cofactor evidence="2">
        <name>Mg(2+)</name>
        <dbReference type="ChEBI" id="CHEBI:18420"/>
    </cofactor>
</comment>
<dbReference type="RefSeq" id="WP_126840720.1">
    <property type="nucleotide sequence ID" value="NZ_PIQH01000001.1"/>
</dbReference>
<evidence type="ECO:0000313" key="11">
    <source>
        <dbReference type="Proteomes" id="UP000287996"/>
    </source>
</evidence>
<protein>
    <recommendedName>
        <fullName evidence="5">phosphoglycolate phosphatase</fullName>
        <ecNumber evidence="5">3.1.3.18</ecNumber>
    </recommendedName>
</protein>
<evidence type="ECO:0000313" key="10">
    <source>
        <dbReference type="EMBL" id="RUO81376.1"/>
    </source>
</evidence>
<keyword evidence="8" id="KW-0460">Magnesium</keyword>
<sequence>MIETTDKPQAVLFDLDGTLLDTAPDLGAALNQVLRDHGQAEVAEQHYTPLASHGAKGLLQLGFGEFYHANQQALRKAFLAAYQNNIAQHTRLYDGVEEVLNGLAERRIKVAIVTNKPAFLTEQLLPYFASLATIDVVVSGDTLAEAKPSPAPLLYAAEQLGVDAKQCWYVGDAERDMQAGKAADMRTALAEYGYILPAEQPEKWLADHRLKHPTELLALL</sequence>
<evidence type="ECO:0000256" key="2">
    <source>
        <dbReference type="ARBA" id="ARBA00001946"/>
    </source>
</evidence>
<dbReference type="GO" id="GO:0005975">
    <property type="term" value="P:carbohydrate metabolic process"/>
    <property type="evidence" value="ECO:0007669"/>
    <property type="project" value="InterPro"/>
</dbReference>
<dbReference type="EMBL" id="PIQH01000001">
    <property type="protein sequence ID" value="RUO81376.1"/>
    <property type="molecule type" value="Genomic_DNA"/>
</dbReference>
<evidence type="ECO:0000256" key="4">
    <source>
        <dbReference type="ARBA" id="ARBA00006171"/>
    </source>
</evidence>
<dbReference type="OrthoDB" id="9776368at2"/>
<dbReference type="SFLD" id="SFLDG01135">
    <property type="entry name" value="C1.5.6:_HAD__Beta-PGM__Phospha"/>
    <property type="match status" value="1"/>
</dbReference>
<dbReference type="InterPro" id="IPR041492">
    <property type="entry name" value="HAD_2"/>
</dbReference>
<dbReference type="InterPro" id="IPR023214">
    <property type="entry name" value="HAD_sf"/>
</dbReference>
<dbReference type="SFLD" id="SFLDS00003">
    <property type="entry name" value="Haloacid_Dehalogenase"/>
    <property type="match status" value="1"/>
</dbReference>
<dbReference type="AlphaFoldDB" id="A0A432ZUB9"/>
<evidence type="ECO:0000256" key="7">
    <source>
        <dbReference type="ARBA" id="ARBA00022801"/>
    </source>
</evidence>
<dbReference type="InterPro" id="IPR036412">
    <property type="entry name" value="HAD-like_sf"/>
</dbReference>
<dbReference type="SUPFAM" id="SSF56784">
    <property type="entry name" value="HAD-like"/>
    <property type="match status" value="1"/>
</dbReference>
<dbReference type="GO" id="GO:0006281">
    <property type="term" value="P:DNA repair"/>
    <property type="evidence" value="ECO:0007669"/>
    <property type="project" value="TreeGrafter"/>
</dbReference>
<reference evidence="10 11" key="1">
    <citation type="journal article" date="2011" name="Front. Microbiol.">
        <title>Genomic signatures of strain selection and enhancement in Bacillus atrophaeus var. globigii, a historical biowarfare simulant.</title>
        <authorList>
            <person name="Gibbons H.S."/>
            <person name="Broomall S.M."/>
            <person name="McNew L.A."/>
            <person name="Daligault H."/>
            <person name="Chapman C."/>
            <person name="Bruce D."/>
            <person name="Karavis M."/>
            <person name="Krepps M."/>
            <person name="McGregor P.A."/>
            <person name="Hong C."/>
            <person name="Park K.H."/>
            <person name="Akmal A."/>
            <person name="Feldman A."/>
            <person name="Lin J.S."/>
            <person name="Chang W.E."/>
            <person name="Higgs B.W."/>
            <person name="Demirev P."/>
            <person name="Lindquist J."/>
            <person name="Liem A."/>
            <person name="Fochler E."/>
            <person name="Read T.D."/>
            <person name="Tapia R."/>
            <person name="Johnson S."/>
            <person name="Bishop-Lilly K.A."/>
            <person name="Detter C."/>
            <person name="Han C."/>
            <person name="Sozhamannan S."/>
            <person name="Rosenzweig C.N."/>
            <person name="Skowronski E.W."/>
        </authorList>
    </citation>
    <scope>NUCLEOTIDE SEQUENCE [LARGE SCALE GENOMIC DNA]</scope>
    <source>
        <strain evidence="10 11">CC-PW-9</strain>
    </source>
</reference>
<name>A0A432ZUB9_9GAMM</name>
<comment type="similarity">
    <text evidence="4">Belongs to the HAD-like hydrolase superfamily. CbbY/CbbZ/Gph/YieH family.</text>
</comment>
<comment type="catalytic activity">
    <reaction evidence="1">
        <text>2-phosphoglycolate + H2O = glycolate + phosphate</text>
        <dbReference type="Rhea" id="RHEA:14369"/>
        <dbReference type="ChEBI" id="CHEBI:15377"/>
        <dbReference type="ChEBI" id="CHEBI:29805"/>
        <dbReference type="ChEBI" id="CHEBI:43474"/>
        <dbReference type="ChEBI" id="CHEBI:58033"/>
        <dbReference type="EC" id="3.1.3.18"/>
    </reaction>
</comment>
<evidence type="ECO:0000256" key="3">
    <source>
        <dbReference type="ARBA" id="ARBA00004818"/>
    </source>
</evidence>
<keyword evidence="9" id="KW-0119">Carbohydrate metabolism</keyword>
<dbReference type="Gene3D" id="1.10.150.240">
    <property type="entry name" value="Putative phosphatase, domain 2"/>
    <property type="match status" value="1"/>
</dbReference>
<evidence type="ECO:0000256" key="8">
    <source>
        <dbReference type="ARBA" id="ARBA00022842"/>
    </source>
</evidence>
<organism evidence="10 11">
    <name type="scientific">Idiomarina tyrosinivorans</name>
    <dbReference type="NCBI Taxonomy" id="1445662"/>
    <lineage>
        <taxon>Bacteria</taxon>
        <taxon>Pseudomonadati</taxon>
        <taxon>Pseudomonadota</taxon>
        <taxon>Gammaproteobacteria</taxon>
        <taxon>Alteromonadales</taxon>
        <taxon>Idiomarinaceae</taxon>
        <taxon>Idiomarina</taxon>
    </lineage>
</organism>
<dbReference type="Gene3D" id="3.40.50.1000">
    <property type="entry name" value="HAD superfamily/HAD-like"/>
    <property type="match status" value="1"/>
</dbReference>
<evidence type="ECO:0000256" key="1">
    <source>
        <dbReference type="ARBA" id="ARBA00000830"/>
    </source>
</evidence>
<dbReference type="Proteomes" id="UP000287996">
    <property type="component" value="Unassembled WGS sequence"/>
</dbReference>
<proteinExistence type="inferred from homology"/>
<dbReference type="NCBIfam" id="TIGR01509">
    <property type="entry name" value="HAD-SF-IA-v3"/>
    <property type="match status" value="1"/>
</dbReference>
<comment type="caution">
    <text evidence="10">The sequence shown here is derived from an EMBL/GenBank/DDBJ whole genome shotgun (WGS) entry which is preliminary data.</text>
</comment>
<gene>
    <name evidence="10" type="primary">gph</name>
    <name evidence="10" type="ORF">CWI84_01055</name>
</gene>
<dbReference type="GO" id="GO:0046872">
    <property type="term" value="F:metal ion binding"/>
    <property type="evidence" value="ECO:0007669"/>
    <property type="project" value="UniProtKB-KW"/>
</dbReference>
<dbReference type="PANTHER" id="PTHR43434:SF23">
    <property type="entry name" value="PHOSPHOGLYCOLATE PHOSPHATASE"/>
    <property type="match status" value="1"/>
</dbReference>
<dbReference type="InterPro" id="IPR037512">
    <property type="entry name" value="PGPase_prok"/>
</dbReference>
<dbReference type="GO" id="GO:0005829">
    <property type="term" value="C:cytosol"/>
    <property type="evidence" value="ECO:0007669"/>
    <property type="project" value="TreeGrafter"/>
</dbReference>
<dbReference type="NCBIfam" id="TIGR01549">
    <property type="entry name" value="HAD-SF-IA-v1"/>
    <property type="match status" value="1"/>
</dbReference>
<dbReference type="EC" id="3.1.3.18" evidence="5"/>
<dbReference type="NCBIfam" id="TIGR01449">
    <property type="entry name" value="PGP_bact"/>
    <property type="match status" value="1"/>
</dbReference>
<keyword evidence="6" id="KW-0479">Metal-binding</keyword>
<evidence type="ECO:0000256" key="6">
    <source>
        <dbReference type="ARBA" id="ARBA00022723"/>
    </source>
</evidence>
<comment type="pathway">
    <text evidence="3">Organic acid metabolism; glycolate biosynthesis; glycolate from 2-phosphoglycolate: step 1/1.</text>
</comment>
<dbReference type="SFLD" id="SFLDG01129">
    <property type="entry name" value="C1.5:_HAD__Beta-PGM__Phosphata"/>
    <property type="match status" value="1"/>
</dbReference>
<dbReference type="InterPro" id="IPR023198">
    <property type="entry name" value="PGP-like_dom2"/>
</dbReference>
<accession>A0A432ZUB9</accession>
<dbReference type="InterPro" id="IPR050155">
    <property type="entry name" value="HAD-like_hydrolase_sf"/>
</dbReference>
<dbReference type="PANTHER" id="PTHR43434">
    <property type="entry name" value="PHOSPHOGLYCOLATE PHOSPHATASE"/>
    <property type="match status" value="1"/>
</dbReference>
<keyword evidence="7" id="KW-0378">Hydrolase</keyword>
<evidence type="ECO:0000256" key="5">
    <source>
        <dbReference type="ARBA" id="ARBA00013078"/>
    </source>
</evidence>
<dbReference type="PRINTS" id="PR00413">
    <property type="entry name" value="HADHALOGNASE"/>
</dbReference>
<dbReference type="Pfam" id="PF13419">
    <property type="entry name" value="HAD_2"/>
    <property type="match status" value="1"/>
</dbReference>
<dbReference type="GO" id="GO:0008967">
    <property type="term" value="F:phosphoglycolate phosphatase activity"/>
    <property type="evidence" value="ECO:0007669"/>
    <property type="project" value="UniProtKB-EC"/>
</dbReference>
<keyword evidence="11" id="KW-1185">Reference proteome</keyword>
<evidence type="ECO:0000256" key="9">
    <source>
        <dbReference type="ARBA" id="ARBA00023277"/>
    </source>
</evidence>
<dbReference type="InterPro" id="IPR006439">
    <property type="entry name" value="HAD-SF_hydro_IA"/>
</dbReference>